<gene>
    <name evidence="2" type="ORF">RchiOBHm_Chr7g0240781</name>
</gene>
<dbReference type="PANTHER" id="PTHR34741">
    <property type="entry name" value="IMAP FAMILY MEMBER 1, PUTATIVE-RELATED"/>
    <property type="match status" value="1"/>
</dbReference>
<organism evidence="2 3">
    <name type="scientific">Rosa chinensis</name>
    <name type="common">China rose</name>
    <dbReference type="NCBI Taxonomy" id="74649"/>
    <lineage>
        <taxon>Eukaryota</taxon>
        <taxon>Viridiplantae</taxon>
        <taxon>Streptophyta</taxon>
        <taxon>Embryophyta</taxon>
        <taxon>Tracheophyta</taxon>
        <taxon>Spermatophyta</taxon>
        <taxon>Magnoliopsida</taxon>
        <taxon>eudicotyledons</taxon>
        <taxon>Gunneridae</taxon>
        <taxon>Pentapetalae</taxon>
        <taxon>rosids</taxon>
        <taxon>fabids</taxon>
        <taxon>Rosales</taxon>
        <taxon>Rosaceae</taxon>
        <taxon>Rosoideae</taxon>
        <taxon>Rosoideae incertae sedis</taxon>
        <taxon>Rosa</taxon>
    </lineage>
</organism>
<evidence type="ECO:0000256" key="1">
    <source>
        <dbReference type="SAM" id="Phobius"/>
    </source>
</evidence>
<keyword evidence="1" id="KW-0812">Transmembrane</keyword>
<feature type="transmembrane region" description="Helical" evidence="1">
    <location>
        <begin position="87"/>
        <end position="107"/>
    </location>
</feature>
<evidence type="ECO:0000313" key="2">
    <source>
        <dbReference type="EMBL" id="PRQ21579.1"/>
    </source>
</evidence>
<proteinExistence type="predicted"/>
<dbReference type="AlphaFoldDB" id="A0A2P6PI32"/>
<dbReference type="OMA" id="HYWANIL"/>
<reference evidence="2 3" key="1">
    <citation type="journal article" date="2018" name="Nat. Genet.">
        <title>The Rosa genome provides new insights in the design of modern roses.</title>
        <authorList>
            <person name="Bendahmane M."/>
        </authorList>
    </citation>
    <scope>NUCLEOTIDE SEQUENCE [LARGE SCALE GENOMIC DNA]</scope>
    <source>
        <strain evidence="3">cv. Old Blush</strain>
    </source>
</reference>
<keyword evidence="1" id="KW-0472">Membrane</keyword>
<dbReference type="PANTHER" id="PTHR34741:SF2">
    <property type="entry name" value="VESICLE TRANSPORT PROTEIN"/>
    <property type="match status" value="1"/>
</dbReference>
<name>A0A2P6PI32_ROSCH</name>
<keyword evidence="3" id="KW-1185">Reference proteome</keyword>
<sequence length="177" mass="19949">MRFSTNGLKTFLRGVIAKLGRVPDPRDVEMAQPTDVEMGQPPAAEEPKGPKQPNDHLLHYWANILALFCSASAIEMALLSAQIRSQLPAIFCFLGFTIILAFTCFFVGRCIRSMFEQAAQVLERVDIFLGVTAIFISITIPFPALWFKCVTGFIYVLCWLTILACNYFHSYLLQVYI</sequence>
<protein>
    <recommendedName>
        <fullName evidence="4">Transmembrane protein</fullName>
    </recommendedName>
</protein>
<feature type="transmembrane region" description="Helical" evidence="1">
    <location>
        <begin position="60"/>
        <end position="81"/>
    </location>
</feature>
<comment type="caution">
    <text evidence="2">The sequence shown here is derived from an EMBL/GenBank/DDBJ whole genome shotgun (WGS) entry which is preliminary data.</text>
</comment>
<keyword evidence="1" id="KW-1133">Transmembrane helix</keyword>
<dbReference type="Proteomes" id="UP000238479">
    <property type="component" value="Chromosome 7"/>
</dbReference>
<dbReference type="Gramene" id="PRQ21579">
    <property type="protein sequence ID" value="PRQ21579"/>
    <property type="gene ID" value="RchiOBHm_Chr7g0240781"/>
</dbReference>
<evidence type="ECO:0000313" key="3">
    <source>
        <dbReference type="Proteomes" id="UP000238479"/>
    </source>
</evidence>
<feature type="transmembrane region" description="Helical" evidence="1">
    <location>
        <begin position="127"/>
        <end position="147"/>
    </location>
</feature>
<accession>A0A2P6PI32</accession>
<dbReference type="EMBL" id="PDCK01000045">
    <property type="protein sequence ID" value="PRQ21579.1"/>
    <property type="molecule type" value="Genomic_DNA"/>
</dbReference>
<feature type="transmembrane region" description="Helical" evidence="1">
    <location>
        <begin position="153"/>
        <end position="173"/>
    </location>
</feature>
<evidence type="ECO:0008006" key="4">
    <source>
        <dbReference type="Google" id="ProtNLM"/>
    </source>
</evidence>